<dbReference type="InterPro" id="IPR007484">
    <property type="entry name" value="Peptidase_M28"/>
</dbReference>
<keyword evidence="3" id="KW-0482">Metalloprotease</keyword>
<organism evidence="5 6">
    <name type="scientific">Pontibacter saemangeumensis</name>
    <dbReference type="NCBI Taxonomy" id="1084525"/>
    <lineage>
        <taxon>Bacteria</taxon>
        <taxon>Pseudomonadati</taxon>
        <taxon>Bacteroidota</taxon>
        <taxon>Cytophagia</taxon>
        <taxon>Cytophagales</taxon>
        <taxon>Hymenobacteraceae</taxon>
        <taxon>Pontibacter</taxon>
    </lineage>
</organism>
<evidence type="ECO:0000259" key="4">
    <source>
        <dbReference type="PROSITE" id="PS50853"/>
    </source>
</evidence>
<sequence>MLETHTIGSKVPPATNTFPNNDYINLLSIFKVYYPYTLPNMTYKIKLSRMLAPVLLSGFFLTSSPQTLAQEAVRQDGEIKQMVNQLSAQNLEQLVQKMVSFGTRHSLSTTTSKKEGIGAAREWVKSEFEKYAKTSGGRMTVEMDRYTVKADGRRIPQDVEMANVMATLKGTDPNDDRVIIVGGHLDSRVTDVMDAKSKAPGANDDASGVAMVMEMARVMASKQFPATLVFVAFQGEEQGLYGSKHLADRAKKENWNLVAMLNNDIVGNSYSAETGLHNNTTVRVFSEGIPVNETEEQARLRRTLGAENDSPSRNLARYMENVGERYVDQIDVVMVHRADRFLRGGDHTPFNQNGFAAVRMSETNEDFDHQHQDIRKEDGKQYGDLIEYMDFEYLRKNTGVNLATMASLAWAPAAPDKVSVLTADLTNTTQLQWEAPAKGEKPAGYYVLMRETNSPAWEKKFFVKDTKADINYSKDNYFFAVQAVDAEGHASLPVLPVPVR</sequence>
<evidence type="ECO:0000256" key="2">
    <source>
        <dbReference type="ARBA" id="ARBA00022525"/>
    </source>
</evidence>
<dbReference type="PANTHER" id="PTHR12147">
    <property type="entry name" value="METALLOPEPTIDASE M28 FAMILY MEMBER"/>
    <property type="match status" value="1"/>
</dbReference>
<gene>
    <name evidence="5" type="ORF">GCM10023188_02530</name>
</gene>
<comment type="subcellular location">
    <subcellularLocation>
        <location evidence="1">Secreted</location>
    </subcellularLocation>
</comment>
<dbReference type="InterPro" id="IPR036116">
    <property type="entry name" value="FN3_sf"/>
</dbReference>
<dbReference type="Gene3D" id="3.40.630.10">
    <property type="entry name" value="Zn peptidases"/>
    <property type="match status" value="1"/>
</dbReference>
<feature type="domain" description="Fibronectin type-III" evidence="4">
    <location>
        <begin position="414"/>
        <end position="500"/>
    </location>
</feature>
<dbReference type="Gene3D" id="2.60.40.10">
    <property type="entry name" value="Immunoglobulins"/>
    <property type="match status" value="1"/>
</dbReference>
<keyword evidence="2" id="KW-0964">Secreted</keyword>
<dbReference type="EMBL" id="BAABHC010000001">
    <property type="protein sequence ID" value="GAA4423563.1"/>
    <property type="molecule type" value="Genomic_DNA"/>
</dbReference>
<accession>A0ABP8L7F9</accession>
<protein>
    <submittedName>
        <fullName evidence="5">M20/M25/M40 family metallo-hydrolase</fullName>
    </submittedName>
</protein>
<evidence type="ECO:0000313" key="6">
    <source>
        <dbReference type="Proteomes" id="UP001500552"/>
    </source>
</evidence>
<keyword evidence="3" id="KW-0645">Protease</keyword>
<evidence type="ECO:0000256" key="1">
    <source>
        <dbReference type="ARBA" id="ARBA00004613"/>
    </source>
</evidence>
<reference evidence="6" key="1">
    <citation type="journal article" date="2019" name="Int. J. Syst. Evol. Microbiol.">
        <title>The Global Catalogue of Microorganisms (GCM) 10K type strain sequencing project: providing services to taxonomists for standard genome sequencing and annotation.</title>
        <authorList>
            <consortium name="The Broad Institute Genomics Platform"/>
            <consortium name="The Broad Institute Genome Sequencing Center for Infectious Disease"/>
            <person name="Wu L."/>
            <person name="Ma J."/>
        </authorList>
    </citation>
    <scope>NUCLEOTIDE SEQUENCE [LARGE SCALE GENOMIC DNA]</scope>
    <source>
        <strain evidence="6">JCM 17926</strain>
    </source>
</reference>
<dbReference type="InterPro" id="IPR003961">
    <property type="entry name" value="FN3_dom"/>
</dbReference>
<dbReference type="SUPFAM" id="SSF49265">
    <property type="entry name" value="Fibronectin type III"/>
    <property type="match status" value="1"/>
</dbReference>
<evidence type="ECO:0000256" key="3">
    <source>
        <dbReference type="ARBA" id="ARBA00023049"/>
    </source>
</evidence>
<dbReference type="InterPro" id="IPR013783">
    <property type="entry name" value="Ig-like_fold"/>
</dbReference>
<evidence type="ECO:0000313" key="5">
    <source>
        <dbReference type="EMBL" id="GAA4423563.1"/>
    </source>
</evidence>
<comment type="caution">
    <text evidence="5">The sequence shown here is derived from an EMBL/GenBank/DDBJ whole genome shotgun (WGS) entry which is preliminary data.</text>
</comment>
<keyword evidence="3" id="KW-0378">Hydrolase</keyword>
<dbReference type="PROSITE" id="PS50853">
    <property type="entry name" value="FN3"/>
    <property type="match status" value="1"/>
</dbReference>
<keyword evidence="6" id="KW-1185">Reference proteome</keyword>
<dbReference type="Proteomes" id="UP001500552">
    <property type="component" value="Unassembled WGS sequence"/>
</dbReference>
<dbReference type="CDD" id="cd00063">
    <property type="entry name" value="FN3"/>
    <property type="match status" value="1"/>
</dbReference>
<proteinExistence type="predicted"/>
<dbReference type="Pfam" id="PF04389">
    <property type="entry name" value="Peptidase_M28"/>
    <property type="match status" value="1"/>
</dbReference>
<dbReference type="SUPFAM" id="SSF53187">
    <property type="entry name" value="Zn-dependent exopeptidases"/>
    <property type="match status" value="1"/>
</dbReference>
<dbReference type="InterPro" id="IPR045175">
    <property type="entry name" value="M28_fam"/>
</dbReference>
<dbReference type="PANTHER" id="PTHR12147:SF26">
    <property type="entry name" value="PEPTIDASE M28 DOMAIN-CONTAINING PROTEIN"/>
    <property type="match status" value="1"/>
</dbReference>
<name>A0ABP8L7F9_9BACT</name>